<dbReference type="RefSeq" id="WP_245729749.1">
    <property type="nucleotide sequence ID" value="NZ_FOGV01000006.1"/>
</dbReference>
<reference evidence="3" key="1">
    <citation type="submission" date="2016-10" db="EMBL/GenBank/DDBJ databases">
        <authorList>
            <person name="de Groot N.N."/>
        </authorList>
    </citation>
    <scope>NUCLEOTIDE SEQUENCE [LARGE SCALE GENOMIC DNA]</scope>
    <source>
        <strain evidence="3">10nlg</strain>
    </source>
</reference>
<gene>
    <name evidence="2" type="ORF">SAMN05444126_10675</name>
</gene>
<evidence type="ECO:0000256" key="1">
    <source>
        <dbReference type="ARBA" id="ARBA00008522"/>
    </source>
</evidence>
<dbReference type="Proteomes" id="UP000199318">
    <property type="component" value="Unassembled WGS sequence"/>
</dbReference>
<protein>
    <submittedName>
        <fullName evidence="2">Uncharacterized protein</fullName>
    </submittedName>
</protein>
<evidence type="ECO:0000313" key="2">
    <source>
        <dbReference type="EMBL" id="SER80846.1"/>
    </source>
</evidence>
<proteinExistence type="inferred from homology"/>
<organism evidence="2 3">
    <name type="scientific">Salisediminibacterium halotolerans</name>
    <dbReference type="NCBI Taxonomy" id="517425"/>
    <lineage>
        <taxon>Bacteria</taxon>
        <taxon>Bacillati</taxon>
        <taxon>Bacillota</taxon>
        <taxon>Bacilli</taxon>
        <taxon>Bacillales</taxon>
        <taxon>Bacillaceae</taxon>
        <taxon>Salisediminibacterium</taxon>
    </lineage>
</organism>
<name>A0A1H9S710_9BACI</name>
<dbReference type="Pfam" id="PF02639">
    <property type="entry name" value="DUF188"/>
    <property type="match status" value="1"/>
</dbReference>
<dbReference type="STRING" id="1464123.SAMN05444126_10675"/>
<comment type="similarity">
    <text evidence="1">Belongs to the UPF0178 family.</text>
</comment>
<dbReference type="InterPro" id="IPR003791">
    <property type="entry name" value="UPF0178"/>
</dbReference>
<dbReference type="PANTHER" id="PTHR35146:SF1">
    <property type="entry name" value="UPF0178 PROTEIN YAII"/>
    <property type="match status" value="1"/>
</dbReference>
<comment type="caution">
    <text evidence="2">The sequence shown here is derived from an EMBL/GenBank/DDBJ whole genome shotgun (WGS) entry which is preliminary data.</text>
</comment>
<dbReference type="PANTHER" id="PTHR35146">
    <property type="entry name" value="UPF0178 PROTEIN YAII"/>
    <property type="match status" value="1"/>
</dbReference>
<accession>A0A1H9S710</accession>
<sequence>MLSNEELKQKMKVLIDGDACPVVPDILAIASHYGISVVIVSSYAHKRSQPWPDFVTEQIVDPDNEAADTRIFTETQQGDVVVTDDMGLASLVLAKGASVLTGRGEEMTDWNIQFQLDKRAHQAKERRAGKKTKGPKAYLAEDRAEFRRNFEKKLSS</sequence>
<dbReference type="EMBL" id="FOGV01000006">
    <property type="protein sequence ID" value="SER80846.1"/>
    <property type="molecule type" value="Genomic_DNA"/>
</dbReference>
<keyword evidence="3" id="KW-1185">Reference proteome</keyword>
<evidence type="ECO:0000313" key="3">
    <source>
        <dbReference type="Proteomes" id="UP000199318"/>
    </source>
</evidence>
<dbReference type="AlphaFoldDB" id="A0A1H9S710"/>